<feature type="chain" id="PRO_5012822465" description="DUF7707 domain-containing protein" evidence="1">
    <location>
        <begin position="20"/>
        <end position="228"/>
    </location>
</feature>
<organism evidence="3 4">
    <name type="scientific">Cryoendolithus antarcticus</name>
    <dbReference type="NCBI Taxonomy" id="1507870"/>
    <lineage>
        <taxon>Eukaryota</taxon>
        <taxon>Fungi</taxon>
        <taxon>Dikarya</taxon>
        <taxon>Ascomycota</taxon>
        <taxon>Pezizomycotina</taxon>
        <taxon>Dothideomycetes</taxon>
        <taxon>Dothideomycetidae</taxon>
        <taxon>Cladosporiales</taxon>
        <taxon>Cladosporiaceae</taxon>
        <taxon>Cryoendolithus</taxon>
    </lineage>
</organism>
<accession>A0A1V8TBV7</accession>
<comment type="caution">
    <text evidence="3">The sequence shown here is derived from an EMBL/GenBank/DDBJ whole genome shotgun (WGS) entry which is preliminary data.</text>
</comment>
<proteinExistence type="predicted"/>
<dbReference type="EMBL" id="NAJO01000011">
    <property type="protein sequence ID" value="OQO08866.1"/>
    <property type="molecule type" value="Genomic_DNA"/>
</dbReference>
<keyword evidence="1" id="KW-0732">Signal</keyword>
<dbReference type="AlphaFoldDB" id="A0A1V8TBV7"/>
<dbReference type="InParanoid" id="A0A1V8TBV7"/>
<dbReference type="Proteomes" id="UP000192596">
    <property type="component" value="Unassembled WGS sequence"/>
</dbReference>
<evidence type="ECO:0000313" key="3">
    <source>
        <dbReference type="EMBL" id="OQO08866.1"/>
    </source>
</evidence>
<dbReference type="PANTHER" id="PTHR38118">
    <property type="entry name" value="ANCHORED CELL WALL PROTEIN 11-RELATED"/>
    <property type="match status" value="1"/>
</dbReference>
<dbReference type="PANTHER" id="PTHR38118:SF3">
    <property type="entry name" value="ANCHORED CELL WALL PROTEIN 11"/>
    <property type="match status" value="1"/>
</dbReference>
<dbReference type="OrthoDB" id="2121879at2759"/>
<evidence type="ECO:0000259" key="2">
    <source>
        <dbReference type="Pfam" id="PF24808"/>
    </source>
</evidence>
<feature type="domain" description="DUF7707" evidence="2">
    <location>
        <begin position="31"/>
        <end position="127"/>
    </location>
</feature>
<sequence length="228" mass="22185">MYTSATLLAVAAFATSTFAQSTENTTGTSLTINTGSVDSVVRQSWCLAQTNSCPILCGGQASPNTCDPTTLQYSCTCTNGNMPNISNYDQTVPSFICTEYIKECVASHPNDLQGITNCRSIVCGKANVSALALGGDGSSSSASSGSSGMASMTSMASGSASSAAASATSGASSAVSSASRAASSAAGSASSAAASATSSASAALMNVAADYGTGVLAAAFLAVFGLAL</sequence>
<feature type="signal peptide" evidence="1">
    <location>
        <begin position="1"/>
        <end position="19"/>
    </location>
</feature>
<name>A0A1V8TBV7_9PEZI</name>
<evidence type="ECO:0000313" key="4">
    <source>
        <dbReference type="Proteomes" id="UP000192596"/>
    </source>
</evidence>
<protein>
    <recommendedName>
        <fullName evidence="2">DUF7707 domain-containing protein</fullName>
    </recommendedName>
</protein>
<dbReference type="InterPro" id="IPR056124">
    <property type="entry name" value="DUF7707"/>
</dbReference>
<reference evidence="4" key="1">
    <citation type="submission" date="2017-03" db="EMBL/GenBank/DDBJ databases">
        <title>Genomes of endolithic fungi from Antarctica.</title>
        <authorList>
            <person name="Coleine C."/>
            <person name="Masonjones S."/>
            <person name="Stajich J.E."/>
        </authorList>
    </citation>
    <scope>NUCLEOTIDE SEQUENCE [LARGE SCALE GENOMIC DNA]</scope>
    <source>
        <strain evidence="4">CCFEE 5527</strain>
    </source>
</reference>
<keyword evidence="4" id="KW-1185">Reference proteome</keyword>
<evidence type="ECO:0000256" key="1">
    <source>
        <dbReference type="SAM" id="SignalP"/>
    </source>
</evidence>
<gene>
    <name evidence="3" type="ORF">B0A48_05756</name>
</gene>
<dbReference type="Pfam" id="PF24808">
    <property type="entry name" value="DUF7707"/>
    <property type="match status" value="1"/>
</dbReference>